<dbReference type="Proteomes" id="UP001217089">
    <property type="component" value="Unassembled WGS sequence"/>
</dbReference>
<proteinExistence type="predicted"/>
<protein>
    <submittedName>
        <fullName evidence="1">Uncharacterized protein</fullName>
    </submittedName>
</protein>
<dbReference type="InterPro" id="IPR009050">
    <property type="entry name" value="Globin-like_sf"/>
</dbReference>
<evidence type="ECO:0000313" key="1">
    <source>
        <dbReference type="EMBL" id="KAJ8309747.1"/>
    </source>
</evidence>
<dbReference type="SUPFAM" id="SSF46458">
    <property type="entry name" value="Globin-like"/>
    <property type="match status" value="1"/>
</dbReference>
<organism evidence="1 2">
    <name type="scientific">Tegillarca granosa</name>
    <name type="common">Malaysian cockle</name>
    <name type="synonym">Anadara granosa</name>
    <dbReference type="NCBI Taxonomy" id="220873"/>
    <lineage>
        <taxon>Eukaryota</taxon>
        <taxon>Metazoa</taxon>
        <taxon>Spiralia</taxon>
        <taxon>Lophotrochozoa</taxon>
        <taxon>Mollusca</taxon>
        <taxon>Bivalvia</taxon>
        <taxon>Autobranchia</taxon>
        <taxon>Pteriomorphia</taxon>
        <taxon>Arcoida</taxon>
        <taxon>Arcoidea</taxon>
        <taxon>Arcidae</taxon>
        <taxon>Tegillarca</taxon>
    </lineage>
</organism>
<evidence type="ECO:0000313" key="2">
    <source>
        <dbReference type="Proteomes" id="UP001217089"/>
    </source>
</evidence>
<gene>
    <name evidence="1" type="ORF">KUTeg_011612</name>
</gene>
<dbReference type="Gene3D" id="1.10.490.10">
    <property type="entry name" value="Globins"/>
    <property type="match status" value="1"/>
</dbReference>
<feature type="non-terminal residue" evidence="1">
    <location>
        <position position="86"/>
    </location>
</feature>
<dbReference type="EMBL" id="JARBDR010000640">
    <property type="protein sequence ID" value="KAJ8309747.1"/>
    <property type="molecule type" value="Genomic_DNA"/>
</dbReference>
<sequence>MGCSLSNDMVLQEPEQLEAYLTPEEIRLVQESWSIVSEDYTLMHTKADGTVDFDNDRLKNHATIVMEGLGAAVECLEDSVHLSNIL</sequence>
<reference evidence="1 2" key="1">
    <citation type="submission" date="2022-12" db="EMBL/GenBank/DDBJ databases">
        <title>Chromosome-level genome of Tegillarca granosa.</title>
        <authorList>
            <person name="Kim J."/>
        </authorList>
    </citation>
    <scope>NUCLEOTIDE SEQUENCE [LARGE SCALE GENOMIC DNA]</scope>
    <source>
        <strain evidence="1">Teg-2019</strain>
        <tissue evidence="1">Adductor muscle</tissue>
    </source>
</reference>
<accession>A0ABQ9F1K5</accession>
<dbReference type="InterPro" id="IPR012292">
    <property type="entry name" value="Globin/Proto"/>
</dbReference>
<name>A0ABQ9F1K5_TEGGR</name>
<keyword evidence="2" id="KW-1185">Reference proteome</keyword>
<comment type="caution">
    <text evidence="1">The sequence shown here is derived from an EMBL/GenBank/DDBJ whole genome shotgun (WGS) entry which is preliminary data.</text>
</comment>